<evidence type="ECO:0000256" key="4">
    <source>
        <dbReference type="ARBA" id="ARBA00022833"/>
    </source>
</evidence>
<proteinExistence type="inferred from homology"/>
<comment type="cofactor">
    <cofactor evidence="1">
        <name>Zn(2+)</name>
        <dbReference type="ChEBI" id="CHEBI:29105"/>
    </cofactor>
</comment>
<evidence type="ECO:0000256" key="5">
    <source>
        <dbReference type="ARBA" id="ARBA00024029"/>
    </source>
</evidence>
<organism evidence="6 7">
    <name type="scientific">Paenibacillus mendelii</name>
    <dbReference type="NCBI Taxonomy" id="206163"/>
    <lineage>
        <taxon>Bacteria</taxon>
        <taxon>Bacillati</taxon>
        <taxon>Bacillota</taxon>
        <taxon>Bacilli</taxon>
        <taxon>Bacillales</taxon>
        <taxon>Paenibacillaceae</taxon>
        <taxon>Paenibacillus</taxon>
    </lineage>
</organism>
<evidence type="ECO:0000256" key="1">
    <source>
        <dbReference type="ARBA" id="ARBA00001947"/>
    </source>
</evidence>
<gene>
    <name evidence="6" type="ORF">ACFFJ8_09160</name>
</gene>
<dbReference type="InterPro" id="IPR003785">
    <property type="entry name" value="Creatininase/forma_Hydrolase"/>
</dbReference>
<dbReference type="RefSeq" id="WP_204819806.1">
    <property type="nucleotide sequence ID" value="NZ_JANHOF010000006.1"/>
</dbReference>
<dbReference type="SUPFAM" id="SSF102215">
    <property type="entry name" value="Creatininase"/>
    <property type="match status" value="1"/>
</dbReference>
<evidence type="ECO:0000256" key="2">
    <source>
        <dbReference type="ARBA" id="ARBA00022723"/>
    </source>
</evidence>
<dbReference type="PANTHER" id="PTHR35005:SF1">
    <property type="entry name" value="2-AMINO-5-FORMYLAMINO-6-RIBOSYLAMINOPYRIMIDIN-4(3H)-ONE 5'-MONOPHOSPHATE DEFORMYLASE"/>
    <property type="match status" value="1"/>
</dbReference>
<keyword evidence="2" id="KW-0479">Metal-binding</keyword>
<dbReference type="Proteomes" id="UP001589818">
    <property type="component" value="Unassembled WGS sequence"/>
</dbReference>
<dbReference type="InterPro" id="IPR024087">
    <property type="entry name" value="Creatininase-like_sf"/>
</dbReference>
<evidence type="ECO:0000313" key="7">
    <source>
        <dbReference type="Proteomes" id="UP001589818"/>
    </source>
</evidence>
<dbReference type="EMBL" id="JBHLVF010000011">
    <property type="protein sequence ID" value="MFC0391542.1"/>
    <property type="molecule type" value="Genomic_DNA"/>
</dbReference>
<evidence type="ECO:0000256" key="3">
    <source>
        <dbReference type="ARBA" id="ARBA00022801"/>
    </source>
</evidence>
<dbReference type="PANTHER" id="PTHR35005">
    <property type="entry name" value="3-DEHYDRO-SCYLLO-INOSOSE HYDROLASE"/>
    <property type="match status" value="1"/>
</dbReference>
<accession>A0ABV6J6P3</accession>
<dbReference type="Pfam" id="PF02633">
    <property type="entry name" value="Creatininase"/>
    <property type="match status" value="1"/>
</dbReference>
<keyword evidence="7" id="KW-1185">Reference proteome</keyword>
<keyword evidence="4" id="KW-0862">Zinc</keyword>
<protein>
    <submittedName>
        <fullName evidence="6">Creatininase family protein</fullName>
    </submittedName>
</protein>
<reference evidence="6 7" key="1">
    <citation type="submission" date="2024-09" db="EMBL/GenBank/DDBJ databases">
        <authorList>
            <person name="Sun Q."/>
            <person name="Mori K."/>
        </authorList>
    </citation>
    <scope>NUCLEOTIDE SEQUENCE [LARGE SCALE GENOMIC DNA]</scope>
    <source>
        <strain evidence="6 7">CCM 4839</strain>
    </source>
</reference>
<evidence type="ECO:0000313" key="6">
    <source>
        <dbReference type="EMBL" id="MFC0391542.1"/>
    </source>
</evidence>
<dbReference type="Gene3D" id="3.40.50.10310">
    <property type="entry name" value="Creatininase"/>
    <property type="match status" value="1"/>
</dbReference>
<name>A0ABV6J6P3_9BACL</name>
<comment type="caution">
    <text evidence="6">The sequence shown here is derived from an EMBL/GenBank/DDBJ whole genome shotgun (WGS) entry which is preliminary data.</text>
</comment>
<keyword evidence="3" id="KW-0378">Hydrolase</keyword>
<sequence length="279" mass="31889">MLWENLTVKQFEEAVISTNRVCVLPIGCLEKHGDHLPLGTDMMIARAVVEQTAELEPVVIFPYYIFGQVSEVKHYAGTVALSGEMQMRLLSEVCKEIRRNGFDKIILANGHGGNNNMLKYFAQTMLDERKDYVVYTYDLWELNSGQLQHLESSFETPGEYGHADHMETSEIMHIDPSLVYMDRLNPGEWDSQGRARWLAEHNVTAGIHWYTEFPNQIAGDPSLSTADYGKVYIDFCSHNFAEAIRQIKKDETVLKLQTEFFDRCDEVARIPGTAKKDNE</sequence>
<comment type="similarity">
    <text evidence="5">Belongs to the creatininase superfamily.</text>
</comment>